<gene>
    <name evidence="5" type="ORF">ABID47_003920</name>
</gene>
<comment type="caution">
    <text evidence="5">The sequence shown here is derived from an EMBL/GenBank/DDBJ whole genome shotgun (WGS) entry which is preliminary data.</text>
</comment>
<dbReference type="EMBL" id="JBEPLV010000004">
    <property type="protein sequence ID" value="MET3547304.1"/>
    <property type="molecule type" value="Genomic_DNA"/>
</dbReference>
<dbReference type="Gene3D" id="3.20.20.140">
    <property type="entry name" value="Metal-dependent hydrolases"/>
    <property type="match status" value="1"/>
</dbReference>
<keyword evidence="2" id="KW-0479">Metal-binding</keyword>
<proteinExistence type="inferred from homology"/>
<evidence type="ECO:0000256" key="3">
    <source>
        <dbReference type="ARBA" id="ARBA00022801"/>
    </source>
</evidence>
<protein>
    <submittedName>
        <fullName evidence="5">TatD DNase family protein</fullName>
        <ecNumber evidence="5">3.1.21.-</ecNumber>
    </submittedName>
</protein>
<dbReference type="EC" id="3.1.21.-" evidence="5"/>
<dbReference type="InterPro" id="IPR001130">
    <property type="entry name" value="TatD-like"/>
</dbReference>
<feature type="compositionally biased region" description="Polar residues" evidence="4">
    <location>
        <begin position="20"/>
        <end position="29"/>
    </location>
</feature>
<feature type="region of interest" description="Disordered" evidence="4">
    <location>
        <begin position="1"/>
        <end position="29"/>
    </location>
</feature>
<dbReference type="GO" id="GO:0016787">
    <property type="term" value="F:hydrolase activity"/>
    <property type="evidence" value="ECO:0007669"/>
    <property type="project" value="UniProtKB-KW"/>
</dbReference>
<comment type="similarity">
    <text evidence="1">Belongs to the metallo-dependent hydrolases superfamily. TatD-type hydrolase family.</text>
</comment>
<dbReference type="PIRSF" id="PIRSF005902">
    <property type="entry name" value="DNase_TatD"/>
    <property type="match status" value="1"/>
</dbReference>
<dbReference type="PANTHER" id="PTHR46317">
    <property type="entry name" value="HYDROLASE OF PHP SUPERFAMILY-RELATED PROTEIN"/>
    <property type="match status" value="1"/>
</dbReference>
<sequence length="318" mass="34922">MDARGAAKNAGCTARRFTPMSGNHSEVSPANGQEMVLDRAAAASASPAEANRSPLAPLIDAHIHLDTYKKHETQALLGSLKDAGVEAVIGVSMDLASSQANLRLAQTWPGQVYPAFGFHPEQPLPADREIDALFGWMAEHADDMVAVGEVGLPYYSRLEAAEAGLPWDNGPYEALLERFVRFARDHDKPIVLHAVYEDADIACDLLEKHGVSRAHFHWFKGSADTVRRMADSGYYVSFTPDIAYEAEIQELARRYPASQVMTETDGPWPFEGPFTGQITHPRMTAEVARVWSSIRGVPLPEARALLHANACRFYGLPR</sequence>
<accession>A0ABV2F6A8</accession>
<keyword evidence="3 5" id="KW-0378">Hydrolase</keyword>
<dbReference type="Proteomes" id="UP001549098">
    <property type="component" value="Unassembled WGS sequence"/>
</dbReference>
<organism evidence="5 6">
    <name type="scientific">Paenibacillus favisporus</name>
    <dbReference type="NCBI Taxonomy" id="221028"/>
    <lineage>
        <taxon>Bacteria</taxon>
        <taxon>Bacillati</taxon>
        <taxon>Bacillota</taxon>
        <taxon>Bacilli</taxon>
        <taxon>Bacillales</taxon>
        <taxon>Paenibacillaceae</taxon>
        <taxon>Paenibacillus</taxon>
    </lineage>
</organism>
<evidence type="ECO:0000256" key="2">
    <source>
        <dbReference type="ARBA" id="ARBA00022723"/>
    </source>
</evidence>
<dbReference type="PANTHER" id="PTHR46317:SF1">
    <property type="entry name" value="HYDROLASE, TATD FAMILY"/>
    <property type="match status" value="1"/>
</dbReference>
<evidence type="ECO:0000313" key="6">
    <source>
        <dbReference type="Proteomes" id="UP001549098"/>
    </source>
</evidence>
<dbReference type="Pfam" id="PF01026">
    <property type="entry name" value="TatD_DNase"/>
    <property type="match status" value="1"/>
</dbReference>
<evidence type="ECO:0000256" key="1">
    <source>
        <dbReference type="ARBA" id="ARBA00009275"/>
    </source>
</evidence>
<dbReference type="InterPro" id="IPR032466">
    <property type="entry name" value="Metal_Hydrolase"/>
</dbReference>
<dbReference type="CDD" id="cd01310">
    <property type="entry name" value="TatD_DNAse"/>
    <property type="match status" value="1"/>
</dbReference>
<name>A0ABV2F6A8_9BACL</name>
<evidence type="ECO:0000256" key="4">
    <source>
        <dbReference type="SAM" id="MobiDB-lite"/>
    </source>
</evidence>
<reference evidence="5 6" key="1">
    <citation type="submission" date="2024-06" db="EMBL/GenBank/DDBJ databases">
        <title>Genomic Encyclopedia of Type Strains, Phase IV (KMG-IV): sequencing the most valuable type-strain genomes for metagenomic binning, comparative biology and taxonomic classification.</title>
        <authorList>
            <person name="Goeker M."/>
        </authorList>
    </citation>
    <scope>NUCLEOTIDE SEQUENCE [LARGE SCALE GENOMIC DNA]</scope>
    <source>
        <strain evidence="5 6">DSM 17253</strain>
    </source>
</reference>
<evidence type="ECO:0000313" key="5">
    <source>
        <dbReference type="EMBL" id="MET3547304.1"/>
    </source>
</evidence>
<keyword evidence="6" id="KW-1185">Reference proteome</keyword>
<dbReference type="SUPFAM" id="SSF51556">
    <property type="entry name" value="Metallo-dependent hydrolases"/>
    <property type="match status" value="1"/>
</dbReference>